<protein>
    <submittedName>
        <fullName evidence="1">Uncharacterized protein</fullName>
    </submittedName>
</protein>
<evidence type="ECO:0000313" key="2">
    <source>
        <dbReference type="Proteomes" id="UP001057402"/>
    </source>
</evidence>
<sequence>MDPAAKRKICWGCKQEGHTKKVCSNKKESVYNDAGFISGMKVALCWQCKRPGHRSFECPNKLKAAKSQKGVANIKEKVITDSEGKAKTDSQKGMANIYVYFTESLIST</sequence>
<comment type="caution">
    <text evidence="1">The sequence shown here is derived from an EMBL/GenBank/DDBJ whole genome shotgun (WGS) entry which is preliminary data.</text>
</comment>
<dbReference type="Proteomes" id="UP001057402">
    <property type="component" value="Chromosome 6"/>
</dbReference>
<name>A0ACB9QKE8_9MYRT</name>
<proteinExistence type="predicted"/>
<accession>A0ACB9QKE8</accession>
<organism evidence="1 2">
    <name type="scientific">Melastoma candidum</name>
    <dbReference type="NCBI Taxonomy" id="119954"/>
    <lineage>
        <taxon>Eukaryota</taxon>
        <taxon>Viridiplantae</taxon>
        <taxon>Streptophyta</taxon>
        <taxon>Embryophyta</taxon>
        <taxon>Tracheophyta</taxon>
        <taxon>Spermatophyta</taxon>
        <taxon>Magnoliopsida</taxon>
        <taxon>eudicotyledons</taxon>
        <taxon>Gunneridae</taxon>
        <taxon>Pentapetalae</taxon>
        <taxon>rosids</taxon>
        <taxon>malvids</taxon>
        <taxon>Myrtales</taxon>
        <taxon>Melastomataceae</taxon>
        <taxon>Melastomatoideae</taxon>
        <taxon>Melastomateae</taxon>
        <taxon>Melastoma</taxon>
    </lineage>
</organism>
<dbReference type="EMBL" id="CM042885">
    <property type="protein sequence ID" value="KAI4365614.1"/>
    <property type="molecule type" value="Genomic_DNA"/>
</dbReference>
<gene>
    <name evidence="1" type="ORF">MLD38_021582</name>
</gene>
<reference evidence="2" key="1">
    <citation type="journal article" date="2023" name="Front. Plant Sci.">
        <title>Chromosomal-level genome assembly of Melastoma candidum provides insights into trichome evolution.</title>
        <authorList>
            <person name="Zhong Y."/>
            <person name="Wu W."/>
            <person name="Sun C."/>
            <person name="Zou P."/>
            <person name="Liu Y."/>
            <person name="Dai S."/>
            <person name="Zhou R."/>
        </authorList>
    </citation>
    <scope>NUCLEOTIDE SEQUENCE [LARGE SCALE GENOMIC DNA]</scope>
</reference>
<keyword evidence="2" id="KW-1185">Reference proteome</keyword>
<evidence type="ECO:0000313" key="1">
    <source>
        <dbReference type="EMBL" id="KAI4365614.1"/>
    </source>
</evidence>